<dbReference type="RefSeq" id="WP_205295061.1">
    <property type="nucleotide sequence ID" value="NZ_CP070368.1"/>
</dbReference>
<keyword evidence="9" id="KW-1185">Reference proteome</keyword>
<keyword evidence="5" id="KW-1278">Translocase</keyword>
<proteinExistence type="predicted"/>
<dbReference type="PROSITE" id="PS50893">
    <property type="entry name" value="ABC_TRANSPORTER_2"/>
    <property type="match status" value="1"/>
</dbReference>
<evidence type="ECO:0000259" key="7">
    <source>
        <dbReference type="PROSITE" id="PS50893"/>
    </source>
</evidence>
<dbReference type="SMART" id="SM00382">
    <property type="entry name" value="AAA"/>
    <property type="match status" value="1"/>
</dbReference>
<evidence type="ECO:0000313" key="9">
    <source>
        <dbReference type="Proteomes" id="UP000663629"/>
    </source>
</evidence>
<dbReference type="Proteomes" id="UP000663629">
    <property type="component" value="Chromosome 1"/>
</dbReference>
<dbReference type="Gene3D" id="3.40.50.300">
    <property type="entry name" value="P-loop containing nucleotide triphosphate hydrolases"/>
    <property type="match status" value="1"/>
</dbReference>
<gene>
    <name evidence="8" type="primary">ccmA</name>
    <name evidence="8" type="ORF">JWJ88_05335</name>
</gene>
<dbReference type="NCBIfam" id="TIGR01189">
    <property type="entry name" value="ccmA"/>
    <property type="match status" value="1"/>
</dbReference>
<evidence type="ECO:0000256" key="6">
    <source>
        <dbReference type="ARBA" id="ARBA00023136"/>
    </source>
</evidence>
<evidence type="ECO:0000256" key="5">
    <source>
        <dbReference type="ARBA" id="ARBA00022967"/>
    </source>
</evidence>
<dbReference type="InterPro" id="IPR017871">
    <property type="entry name" value="ABC_transporter-like_CS"/>
</dbReference>
<dbReference type="Pfam" id="PF00005">
    <property type="entry name" value="ABC_tran"/>
    <property type="match status" value="1"/>
</dbReference>
<dbReference type="EMBL" id="CP070368">
    <property type="protein sequence ID" value="QRZ14080.1"/>
    <property type="molecule type" value="Genomic_DNA"/>
</dbReference>
<evidence type="ECO:0000256" key="1">
    <source>
        <dbReference type="ARBA" id="ARBA00022448"/>
    </source>
</evidence>
<dbReference type="InterPro" id="IPR005895">
    <property type="entry name" value="ABC_transptr_haem_export_CcmA"/>
</dbReference>
<name>A0ABX7JIK9_9RHOB</name>
<dbReference type="PROSITE" id="PS00211">
    <property type="entry name" value="ABC_TRANSPORTER_1"/>
    <property type="match status" value="1"/>
</dbReference>
<dbReference type="SUPFAM" id="SSF52540">
    <property type="entry name" value="P-loop containing nucleoside triphosphate hydrolases"/>
    <property type="match status" value="1"/>
</dbReference>
<evidence type="ECO:0000256" key="4">
    <source>
        <dbReference type="ARBA" id="ARBA00022840"/>
    </source>
</evidence>
<evidence type="ECO:0000313" key="8">
    <source>
        <dbReference type="EMBL" id="QRZ14080.1"/>
    </source>
</evidence>
<dbReference type="PANTHER" id="PTHR43499">
    <property type="entry name" value="ABC TRANSPORTER I FAMILY MEMBER 1"/>
    <property type="match status" value="1"/>
</dbReference>
<feature type="domain" description="ABC transporter" evidence="7">
    <location>
        <begin position="4"/>
        <end position="207"/>
    </location>
</feature>
<reference evidence="8 9" key="1">
    <citation type="submission" date="2021-02" db="EMBL/GenBank/DDBJ databases">
        <title>Paracoccus methylovroum sp.nov., a new methanol and methylamine utilizing methylotrophic denitrifer.</title>
        <authorList>
            <person name="Timsy T."/>
            <person name="Behrendt U."/>
            <person name="Ulrich A."/>
            <person name="Spanner T."/>
            <person name="Foesel B.U."/>
            <person name="Horn M.A."/>
            <person name="Kolb S."/>
        </authorList>
    </citation>
    <scope>NUCLEOTIDE SEQUENCE [LARGE SCALE GENOMIC DNA]</scope>
    <source>
        <strain evidence="8 9">H4-D09</strain>
    </source>
</reference>
<dbReference type="InterPro" id="IPR027417">
    <property type="entry name" value="P-loop_NTPase"/>
</dbReference>
<sequence>MSLLSVRDVAVARGGLRAIEGVSFILNAGSALVLRGPNGIGKTTLLRTLTGLQPLVAGTVEAAPDAIAYAGHSDGLKPALTVTENLRFWADIFGSREIAPALGAMNLRELAARPAHALSAGQKRRLGLARLMVTGRPVWLLDEPTVSLDHDSVALLVSMLRDHLGRGGAAVIATHIELGLPEAGILELGTFRAANLRCESRPAGFNEAFG</sequence>
<evidence type="ECO:0000256" key="3">
    <source>
        <dbReference type="ARBA" id="ARBA00022748"/>
    </source>
</evidence>
<protein>
    <submittedName>
        <fullName evidence="8">Heme ABC exporter ATP-binding protein CcmA</fullName>
    </submittedName>
</protein>
<evidence type="ECO:0000256" key="2">
    <source>
        <dbReference type="ARBA" id="ARBA00022741"/>
    </source>
</evidence>
<organism evidence="8 9">
    <name type="scientific">Paracoccus methylovorus</name>
    <dbReference type="NCBI Taxonomy" id="2812658"/>
    <lineage>
        <taxon>Bacteria</taxon>
        <taxon>Pseudomonadati</taxon>
        <taxon>Pseudomonadota</taxon>
        <taxon>Alphaproteobacteria</taxon>
        <taxon>Rhodobacterales</taxon>
        <taxon>Paracoccaceae</taxon>
        <taxon>Paracoccus</taxon>
    </lineage>
</organism>
<keyword evidence="2" id="KW-0547">Nucleotide-binding</keyword>
<accession>A0ABX7JIK9</accession>
<keyword evidence="6" id="KW-0472">Membrane</keyword>
<keyword evidence="3" id="KW-0201">Cytochrome c-type biogenesis</keyword>
<dbReference type="InterPro" id="IPR003439">
    <property type="entry name" value="ABC_transporter-like_ATP-bd"/>
</dbReference>
<keyword evidence="1" id="KW-0813">Transport</keyword>
<dbReference type="InterPro" id="IPR003593">
    <property type="entry name" value="AAA+_ATPase"/>
</dbReference>
<keyword evidence="4 8" id="KW-0067">ATP-binding</keyword>
<dbReference type="GO" id="GO:0005524">
    <property type="term" value="F:ATP binding"/>
    <property type="evidence" value="ECO:0007669"/>
    <property type="project" value="UniProtKB-KW"/>
</dbReference>
<dbReference type="PANTHER" id="PTHR43499:SF1">
    <property type="entry name" value="ABC TRANSPORTER I FAMILY MEMBER 1"/>
    <property type="match status" value="1"/>
</dbReference>